<evidence type="ECO:0000313" key="3">
    <source>
        <dbReference type="EMBL" id="KAF1914239.1"/>
    </source>
</evidence>
<accession>A0A6A5QFS5</accession>
<dbReference type="PANTHER" id="PTHR47435:SF4">
    <property type="entry name" value="KELCH REPEAT PROTEIN (AFU_ORTHOLOGUE AFUA_5G12780)"/>
    <property type="match status" value="1"/>
</dbReference>
<dbReference type="OrthoDB" id="10250130at2759"/>
<gene>
    <name evidence="3" type="ORF">BDU57DRAFT_519111</name>
</gene>
<dbReference type="PANTHER" id="PTHR47435">
    <property type="entry name" value="KELCH REPEAT PROTEIN (AFU_ORTHOLOGUE AFUA_5G12780)"/>
    <property type="match status" value="1"/>
</dbReference>
<evidence type="ECO:0000256" key="1">
    <source>
        <dbReference type="ARBA" id="ARBA00022737"/>
    </source>
</evidence>
<reference evidence="3" key="1">
    <citation type="journal article" date="2020" name="Stud. Mycol.">
        <title>101 Dothideomycetes genomes: a test case for predicting lifestyles and emergence of pathogens.</title>
        <authorList>
            <person name="Haridas S."/>
            <person name="Albert R."/>
            <person name="Binder M."/>
            <person name="Bloem J."/>
            <person name="Labutti K."/>
            <person name="Salamov A."/>
            <person name="Andreopoulos B."/>
            <person name="Baker S."/>
            <person name="Barry K."/>
            <person name="Bills G."/>
            <person name="Bluhm B."/>
            <person name="Cannon C."/>
            <person name="Castanera R."/>
            <person name="Culley D."/>
            <person name="Daum C."/>
            <person name="Ezra D."/>
            <person name="Gonzalez J."/>
            <person name="Henrissat B."/>
            <person name="Kuo A."/>
            <person name="Liang C."/>
            <person name="Lipzen A."/>
            <person name="Lutzoni F."/>
            <person name="Magnuson J."/>
            <person name="Mondo S."/>
            <person name="Nolan M."/>
            <person name="Ohm R."/>
            <person name="Pangilinan J."/>
            <person name="Park H.-J."/>
            <person name="Ramirez L."/>
            <person name="Alfaro M."/>
            <person name="Sun H."/>
            <person name="Tritt A."/>
            <person name="Yoshinaga Y."/>
            <person name="Zwiers L.-H."/>
            <person name="Turgeon B."/>
            <person name="Goodwin S."/>
            <person name="Spatafora J."/>
            <person name="Crous P."/>
            <person name="Grigoriev I."/>
        </authorList>
    </citation>
    <scope>NUCLEOTIDE SEQUENCE</scope>
    <source>
        <strain evidence="3">HMLAC05119</strain>
    </source>
</reference>
<dbReference type="Proteomes" id="UP000800096">
    <property type="component" value="Unassembled WGS sequence"/>
</dbReference>
<name>A0A6A5QFS5_AMPQU</name>
<protein>
    <submittedName>
        <fullName evidence="3">Kelch repeat protein-like protein</fullName>
    </submittedName>
</protein>
<dbReference type="EMBL" id="ML979137">
    <property type="protein sequence ID" value="KAF1914239.1"/>
    <property type="molecule type" value="Genomic_DNA"/>
</dbReference>
<keyword evidence="4" id="KW-1185">Reference proteome</keyword>
<organism evidence="3 4">
    <name type="scientific">Ampelomyces quisqualis</name>
    <name type="common">Powdery mildew agent</name>
    <dbReference type="NCBI Taxonomy" id="50730"/>
    <lineage>
        <taxon>Eukaryota</taxon>
        <taxon>Fungi</taxon>
        <taxon>Dikarya</taxon>
        <taxon>Ascomycota</taxon>
        <taxon>Pezizomycotina</taxon>
        <taxon>Dothideomycetes</taxon>
        <taxon>Pleosporomycetidae</taxon>
        <taxon>Pleosporales</taxon>
        <taxon>Pleosporineae</taxon>
        <taxon>Phaeosphaeriaceae</taxon>
        <taxon>Ampelomyces</taxon>
    </lineage>
</organism>
<evidence type="ECO:0000256" key="2">
    <source>
        <dbReference type="ARBA" id="ARBA00023004"/>
    </source>
</evidence>
<keyword evidence="1" id="KW-0677">Repeat</keyword>
<dbReference type="AlphaFoldDB" id="A0A6A5QFS5"/>
<dbReference type="Pfam" id="PF24681">
    <property type="entry name" value="Kelch_KLHDC2_KLHL20_DRC7"/>
    <property type="match status" value="1"/>
</dbReference>
<dbReference type="Gene3D" id="2.120.10.80">
    <property type="entry name" value="Kelch-type beta propeller"/>
    <property type="match status" value="2"/>
</dbReference>
<sequence length="344" mass="37322">MSLKVARPLSTLKGTWTRLLDTDRLRRSSQVLSVIGDNACIFGGEVQPRQPVDDKVDLFSLKPDAPNLETKSLSTAPSPRVGSASAVLNGKMYLFSGRGGTDMAPIEEDGAVWEFDPSSSSWASLKPADSSKPYPPARSYHCSTGDAYGAFYVHAGCPEKGRLSDLWKFNVSLRAWTQLVDAPAPHRGGTSIAHSNGMLFRMNGFDGTTEQGGSIDIFDISANSWSTKTFKADGNDGPEARSVCVLLPVRLAQKDKLLTLFGEHDPSLLGHAGAGKMLSDVWIYDISEHWWTQLYPDDSNGVPAPRGWFDADVIKSSSGNDSIVVHGGLGENNERLSDVWQLSF</sequence>
<keyword evidence="2" id="KW-0408">Iron</keyword>
<dbReference type="GO" id="GO:0019760">
    <property type="term" value="P:glucosinolate metabolic process"/>
    <property type="evidence" value="ECO:0007669"/>
    <property type="project" value="UniProtKB-ARBA"/>
</dbReference>
<evidence type="ECO:0000313" key="4">
    <source>
        <dbReference type="Proteomes" id="UP000800096"/>
    </source>
</evidence>
<dbReference type="InterPro" id="IPR015915">
    <property type="entry name" value="Kelch-typ_b-propeller"/>
</dbReference>
<dbReference type="SUPFAM" id="SSF117281">
    <property type="entry name" value="Kelch motif"/>
    <property type="match status" value="1"/>
</dbReference>
<proteinExistence type="predicted"/>